<dbReference type="SUPFAM" id="SSF46689">
    <property type="entry name" value="Homeodomain-like"/>
    <property type="match status" value="1"/>
</dbReference>
<keyword evidence="6" id="KW-1185">Reference proteome</keyword>
<dbReference type="InterPro" id="IPR009057">
    <property type="entry name" value="Homeodomain-like_sf"/>
</dbReference>
<keyword evidence="3" id="KW-0804">Transcription</keyword>
<dbReference type="Proteomes" id="UP001148313">
    <property type="component" value="Unassembled WGS sequence"/>
</dbReference>
<dbReference type="InterPro" id="IPR050204">
    <property type="entry name" value="AraC_XylS_family_regulators"/>
</dbReference>
<dbReference type="PROSITE" id="PS01124">
    <property type="entry name" value="HTH_ARAC_FAMILY_2"/>
    <property type="match status" value="1"/>
</dbReference>
<dbReference type="SMART" id="SM00342">
    <property type="entry name" value="HTH_ARAC"/>
    <property type="match status" value="1"/>
</dbReference>
<comment type="caution">
    <text evidence="5">The sequence shown here is derived from an EMBL/GenBank/DDBJ whole genome shotgun (WGS) entry which is preliminary data.</text>
</comment>
<dbReference type="EMBL" id="JAPJZH010000003">
    <property type="protein sequence ID" value="MDA4845055.1"/>
    <property type="molecule type" value="Genomic_DNA"/>
</dbReference>
<dbReference type="PRINTS" id="PR00032">
    <property type="entry name" value="HTHARAC"/>
</dbReference>
<evidence type="ECO:0000256" key="2">
    <source>
        <dbReference type="ARBA" id="ARBA00023125"/>
    </source>
</evidence>
<evidence type="ECO:0000313" key="5">
    <source>
        <dbReference type="EMBL" id="MDA4845055.1"/>
    </source>
</evidence>
<dbReference type="Pfam" id="PF12833">
    <property type="entry name" value="HTH_18"/>
    <property type="match status" value="1"/>
</dbReference>
<protein>
    <submittedName>
        <fullName evidence="5">AraC family transcriptional regulator</fullName>
    </submittedName>
</protein>
<dbReference type="InterPro" id="IPR020449">
    <property type="entry name" value="Tscrpt_reg_AraC-type_HTH"/>
</dbReference>
<dbReference type="InterPro" id="IPR018060">
    <property type="entry name" value="HTH_AraC"/>
</dbReference>
<dbReference type="RefSeq" id="WP_271088609.1">
    <property type="nucleotide sequence ID" value="NZ_JAPJZH010000003.1"/>
</dbReference>
<organism evidence="5 6">
    <name type="scientific">Hoeflea poritis</name>
    <dbReference type="NCBI Taxonomy" id="2993659"/>
    <lineage>
        <taxon>Bacteria</taxon>
        <taxon>Pseudomonadati</taxon>
        <taxon>Pseudomonadota</taxon>
        <taxon>Alphaproteobacteria</taxon>
        <taxon>Hyphomicrobiales</taxon>
        <taxon>Rhizobiaceae</taxon>
        <taxon>Hoeflea</taxon>
    </lineage>
</organism>
<evidence type="ECO:0000259" key="4">
    <source>
        <dbReference type="PROSITE" id="PS01124"/>
    </source>
</evidence>
<evidence type="ECO:0000313" key="6">
    <source>
        <dbReference type="Proteomes" id="UP001148313"/>
    </source>
</evidence>
<accession>A0ABT4VLL5</accession>
<feature type="domain" description="HTH araC/xylS-type" evidence="4">
    <location>
        <begin position="214"/>
        <end position="314"/>
    </location>
</feature>
<evidence type="ECO:0000256" key="1">
    <source>
        <dbReference type="ARBA" id="ARBA00023015"/>
    </source>
</evidence>
<proteinExistence type="predicted"/>
<dbReference type="Gene3D" id="1.10.10.60">
    <property type="entry name" value="Homeodomain-like"/>
    <property type="match status" value="1"/>
</dbReference>
<evidence type="ECO:0000256" key="3">
    <source>
        <dbReference type="ARBA" id="ARBA00023163"/>
    </source>
</evidence>
<sequence length="344" mass="38462">MMRQDDLVPALKFDGTSLGSKHSFDAWREALRCVYDMTPLEDDAGALENMNGWLVDNLIFTEVSFSRQTFSHHAHHLQDANYLSLQIYRSGSSAGVLVDQSWAIKPGEVHIYDFSREFHSAAENSVVSGVKIPHEAVGYDPAKHPAHMMFCGSSAIGSVLRESYYAIQRRLPELNLEEAAALANGFCGLVRGIINPRTTKQSTPAKKFATERRLAMRSYLDRHLSDPDLGIDDLLDAFGVSRPSVYRDFGDAGGVTAYINGRRLDRAFHQLVSASPSHGRVKEIAYRIGFNDTSHFSRLFRKRFGITPGMVMTDRRFAVAHRQPSDQNASSLNTSLLSDWFNCI</sequence>
<dbReference type="PANTHER" id="PTHR46796">
    <property type="entry name" value="HTH-TYPE TRANSCRIPTIONAL ACTIVATOR RHAS-RELATED"/>
    <property type="match status" value="1"/>
</dbReference>
<dbReference type="PANTHER" id="PTHR46796:SF6">
    <property type="entry name" value="ARAC SUBFAMILY"/>
    <property type="match status" value="1"/>
</dbReference>
<reference evidence="5" key="1">
    <citation type="submission" date="2022-11" db="EMBL/GenBank/DDBJ databases">
        <title>Hoeflea poritis sp. nov., isolated from scleractinian coral Porites lutea.</title>
        <authorList>
            <person name="Zhang G."/>
            <person name="Wei Q."/>
            <person name="Cai L."/>
        </authorList>
    </citation>
    <scope>NUCLEOTIDE SEQUENCE</scope>
    <source>
        <strain evidence="5">E7-10</strain>
    </source>
</reference>
<gene>
    <name evidence="5" type="ORF">OOZ53_06815</name>
</gene>
<name>A0ABT4VLL5_9HYPH</name>
<keyword evidence="1" id="KW-0805">Transcription regulation</keyword>
<keyword evidence="2" id="KW-0238">DNA-binding</keyword>